<keyword evidence="7" id="KW-1185">Reference proteome</keyword>
<dbReference type="InterPro" id="IPR028021">
    <property type="entry name" value="Katanin_C-terminal"/>
</dbReference>
<evidence type="ECO:0000256" key="1">
    <source>
        <dbReference type="ARBA" id="ARBA00004245"/>
    </source>
</evidence>
<dbReference type="GO" id="GO:0008017">
    <property type="term" value="F:microtubule binding"/>
    <property type="evidence" value="ECO:0007669"/>
    <property type="project" value="InterPro"/>
</dbReference>
<feature type="compositionally biased region" description="Pro residues" evidence="4">
    <location>
        <begin position="399"/>
        <end position="409"/>
    </location>
</feature>
<feature type="compositionally biased region" description="Low complexity" evidence="4">
    <location>
        <begin position="387"/>
        <end position="398"/>
    </location>
</feature>
<dbReference type="Proteomes" id="UP000298663">
    <property type="component" value="Unassembled WGS sequence"/>
</dbReference>
<evidence type="ECO:0000256" key="3">
    <source>
        <dbReference type="ARBA" id="ARBA00023212"/>
    </source>
</evidence>
<dbReference type="Gene3D" id="2.130.10.10">
    <property type="entry name" value="YVTN repeat-like/Quinoprotein amine dehydrogenase"/>
    <property type="match status" value="2"/>
</dbReference>
<feature type="compositionally biased region" description="Basic and acidic residues" evidence="4">
    <location>
        <begin position="439"/>
        <end position="448"/>
    </location>
</feature>
<dbReference type="InterPro" id="IPR015943">
    <property type="entry name" value="WD40/YVTN_repeat-like_dom_sf"/>
</dbReference>
<dbReference type="STRING" id="34508.A0A4U5PHW4"/>
<sequence length="687" mass="75778">MNVIYEYPVEGLGDEPSIGVISPLTKAALLGPPLCQYSYDIHSVVPEGVSTFRNFHVGGYPVTAAAVSNDQSQFAYANNVMTIIDSRSGREKRSNLIHDGAVRGICQFNKNPYCWLTTSDDRSLRSWDARDFPGEVKFPSKPLPKTRCVCMSPDDNVAIVGGELVTMYDVRTRRVLNELPMNSSVNEICVHFGEALLAVACEDRVVSFWDIDTLECVSQSSVCDSPVRRMQFIECQTSVLQSHSSPFHLLLVATDKRLSTFGYEPFEIHSFVPSYTKPDDFVTFDLRVDRSAGSPPRVTTLGYSADQGAWSVQQIDLEALLSASQLVDTTSESVEPSIVDDSESPLDTDELESPVNDDDLPISFKAPKDDFSIELLPASQPNSPVHRAAAAAQRATVPPNNPPKPPRPLARPRSAAPSVADKPRMTNRGRVATQGAEARVARKTDIKSRATTSAVGQRPPVPTSLQGSRSRATSKSSLQRNHSSGNVRRSSVQPAIHRRVSRSPSAPVTPAYLIQAACSGSEDIMTHLERRLKLMNSIIRTLQTRGLDEALAESIDTGDTSLLAEVLRKINGKPKLWTIALCSRIASHLRKILSERNELYVDAGLEALQTIITSFGDLLRQAAFTNPNDIGVNVAAEERQSRCVKCIEALREVRMNQPFLERRFSPERRLKFNALMEIFDSKIETLK</sequence>
<dbReference type="InterPro" id="IPR036322">
    <property type="entry name" value="WD40_repeat_dom_sf"/>
</dbReference>
<protein>
    <recommendedName>
        <fullName evidence="5">Katanin p80 subunit C-terminal domain-containing protein</fullName>
    </recommendedName>
</protein>
<evidence type="ECO:0000256" key="4">
    <source>
        <dbReference type="SAM" id="MobiDB-lite"/>
    </source>
</evidence>
<dbReference type="Pfam" id="PF13925">
    <property type="entry name" value="Katanin_con80"/>
    <property type="match status" value="1"/>
</dbReference>
<dbReference type="PANTHER" id="PTHR19845:SF0">
    <property type="entry name" value="KATANIN P80 WD40 REPEAT-CONTAINING SUBUNIT B1"/>
    <property type="match status" value="1"/>
</dbReference>
<evidence type="ECO:0000313" key="7">
    <source>
        <dbReference type="Proteomes" id="UP000298663"/>
    </source>
</evidence>
<dbReference type="Pfam" id="PF00400">
    <property type="entry name" value="WD40"/>
    <property type="match status" value="1"/>
</dbReference>
<accession>A0A4U5PHW4</accession>
<dbReference type="PANTHER" id="PTHR19845">
    <property type="entry name" value="KATANIN P80 SUBUNIT"/>
    <property type="match status" value="1"/>
</dbReference>
<evidence type="ECO:0000259" key="5">
    <source>
        <dbReference type="Pfam" id="PF13925"/>
    </source>
</evidence>
<feature type="compositionally biased region" description="Acidic residues" evidence="4">
    <location>
        <begin position="338"/>
        <end position="360"/>
    </location>
</feature>
<keyword evidence="2" id="KW-0963">Cytoplasm</keyword>
<keyword evidence="3" id="KW-0206">Cytoskeleton</keyword>
<organism evidence="6 7">
    <name type="scientific">Steinernema carpocapsae</name>
    <name type="common">Entomopathogenic nematode</name>
    <dbReference type="NCBI Taxonomy" id="34508"/>
    <lineage>
        <taxon>Eukaryota</taxon>
        <taxon>Metazoa</taxon>
        <taxon>Ecdysozoa</taxon>
        <taxon>Nematoda</taxon>
        <taxon>Chromadorea</taxon>
        <taxon>Rhabditida</taxon>
        <taxon>Tylenchina</taxon>
        <taxon>Panagrolaimomorpha</taxon>
        <taxon>Strongyloidoidea</taxon>
        <taxon>Steinernematidae</taxon>
        <taxon>Steinernema</taxon>
    </lineage>
</organism>
<dbReference type="AlphaFoldDB" id="A0A4U5PHW4"/>
<proteinExistence type="predicted"/>
<evidence type="ECO:0000256" key="2">
    <source>
        <dbReference type="ARBA" id="ARBA00022490"/>
    </source>
</evidence>
<gene>
    <name evidence="6" type="ORF">L596_010027</name>
</gene>
<dbReference type="EMBL" id="AZBU02000002">
    <property type="protein sequence ID" value="TKR95931.1"/>
    <property type="molecule type" value="Genomic_DNA"/>
</dbReference>
<dbReference type="InterPro" id="IPR001680">
    <property type="entry name" value="WD40_rpt"/>
</dbReference>
<dbReference type="OrthoDB" id="10251605at2759"/>
<reference evidence="6 7" key="2">
    <citation type="journal article" date="2019" name="G3 (Bethesda)">
        <title>Hybrid Assembly of the Genome of the Entomopathogenic Nematode Steinernema carpocapsae Identifies the X-Chromosome.</title>
        <authorList>
            <person name="Serra L."/>
            <person name="Macchietto M."/>
            <person name="Macias-Munoz A."/>
            <person name="McGill C.J."/>
            <person name="Rodriguez I.M."/>
            <person name="Rodriguez B."/>
            <person name="Murad R."/>
            <person name="Mortazavi A."/>
        </authorList>
    </citation>
    <scope>NUCLEOTIDE SEQUENCE [LARGE SCALE GENOMIC DNA]</scope>
    <source>
        <strain evidence="6 7">ALL</strain>
    </source>
</reference>
<dbReference type="SUPFAM" id="SSF50978">
    <property type="entry name" value="WD40 repeat-like"/>
    <property type="match status" value="1"/>
</dbReference>
<dbReference type="GO" id="GO:0007019">
    <property type="term" value="P:microtubule depolymerization"/>
    <property type="evidence" value="ECO:0007669"/>
    <property type="project" value="TreeGrafter"/>
</dbReference>
<reference evidence="6 7" key="1">
    <citation type="journal article" date="2015" name="Genome Biol.">
        <title>Comparative genomics of Steinernema reveals deeply conserved gene regulatory networks.</title>
        <authorList>
            <person name="Dillman A.R."/>
            <person name="Macchietto M."/>
            <person name="Porter C.F."/>
            <person name="Rogers A."/>
            <person name="Williams B."/>
            <person name="Antoshechkin I."/>
            <person name="Lee M.M."/>
            <person name="Goodwin Z."/>
            <person name="Lu X."/>
            <person name="Lewis E.E."/>
            <person name="Goodrich-Blair H."/>
            <person name="Stock S.P."/>
            <person name="Adams B.J."/>
            <person name="Sternberg P.W."/>
            <person name="Mortazavi A."/>
        </authorList>
    </citation>
    <scope>NUCLEOTIDE SEQUENCE [LARGE SCALE GENOMIC DNA]</scope>
    <source>
        <strain evidence="6 7">ALL</strain>
    </source>
</reference>
<feature type="domain" description="Katanin p80 subunit C-terminal" evidence="5">
    <location>
        <begin position="522"/>
        <end position="663"/>
    </location>
</feature>
<feature type="compositionally biased region" description="Low complexity" evidence="4">
    <location>
        <begin position="411"/>
        <end position="420"/>
    </location>
</feature>
<comment type="subcellular location">
    <subcellularLocation>
        <location evidence="1">Cytoplasm</location>
        <location evidence="1">Cytoskeleton</location>
    </subcellularLocation>
</comment>
<evidence type="ECO:0000313" key="6">
    <source>
        <dbReference type="EMBL" id="TKR95931.1"/>
    </source>
</evidence>
<name>A0A4U5PHW4_STECR</name>
<dbReference type="SMART" id="SM00320">
    <property type="entry name" value="WD40"/>
    <property type="match status" value="2"/>
</dbReference>
<dbReference type="GO" id="GO:0008352">
    <property type="term" value="C:katanin complex"/>
    <property type="evidence" value="ECO:0007669"/>
    <property type="project" value="TreeGrafter"/>
</dbReference>
<comment type="caution">
    <text evidence="6">The sequence shown here is derived from an EMBL/GenBank/DDBJ whole genome shotgun (WGS) entry which is preliminary data.</text>
</comment>
<feature type="compositionally biased region" description="Polar residues" evidence="4">
    <location>
        <begin position="463"/>
        <end position="493"/>
    </location>
</feature>
<feature type="region of interest" description="Disordered" evidence="4">
    <location>
        <begin position="330"/>
        <end position="504"/>
    </location>
</feature>